<keyword evidence="5" id="KW-1185">Reference proteome</keyword>
<dbReference type="SUPFAM" id="SSF55298">
    <property type="entry name" value="YjgF-like"/>
    <property type="match status" value="1"/>
</dbReference>
<dbReference type="PANTHER" id="PTHR21164">
    <property type="entry name" value="CHORISMATE MUTASE"/>
    <property type="match status" value="1"/>
</dbReference>
<dbReference type="EC" id="5.4.99.5" evidence="1 3"/>
<evidence type="ECO:0000256" key="3">
    <source>
        <dbReference type="PROSITE-ProRule" id="PRU00514"/>
    </source>
</evidence>
<dbReference type="EMBL" id="SWLG01000015">
    <property type="protein sequence ID" value="TLS35911.1"/>
    <property type="molecule type" value="Genomic_DNA"/>
</dbReference>
<dbReference type="OrthoDB" id="9802232at2"/>
<dbReference type="GO" id="GO:0009073">
    <property type="term" value="P:aromatic amino acid family biosynthetic process"/>
    <property type="evidence" value="ECO:0007669"/>
    <property type="project" value="UniProtKB-UniRule"/>
</dbReference>
<dbReference type="GO" id="GO:0046417">
    <property type="term" value="P:chorismate metabolic process"/>
    <property type="evidence" value="ECO:0007669"/>
    <property type="project" value="TreeGrafter"/>
</dbReference>
<feature type="binding site" evidence="2">
    <location>
        <position position="107"/>
    </location>
    <ligand>
        <name>prephenate</name>
        <dbReference type="ChEBI" id="CHEBI:29934"/>
    </ligand>
</feature>
<comment type="caution">
    <text evidence="4">The sequence shown here is derived from an EMBL/GenBank/DDBJ whole genome shotgun (WGS) entry which is preliminary data.</text>
</comment>
<sequence length="120" mass="13369">MIRGIRGAITVEKNEKNSILIAVEQLVKNILDLNEIDPENVAQVIITMTKDLDSAFPAEAVRTMDGWKYVPVICASEIPVKGSIEKCIRVLMTVNTLKTQREIHHVYLEKAAALRPDLTG</sequence>
<evidence type="ECO:0000256" key="1">
    <source>
        <dbReference type="NCBIfam" id="TIGR01796"/>
    </source>
</evidence>
<keyword evidence="3 4" id="KW-0413">Isomerase</keyword>
<protein>
    <recommendedName>
        <fullName evidence="1 3">chorismate mutase</fullName>
        <ecNumber evidence="1 3">5.4.99.5</ecNumber>
    </recommendedName>
</protein>
<dbReference type="PIRSF" id="PIRSF005965">
    <property type="entry name" value="Chor_mut_AroH"/>
    <property type="match status" value="1"/>
</dbReference>
<name>A0A5R9EYI9_9BACL</name>
<dbReference type="PROSITE" id="PS51167">
    <property type="entry name" value="CHORISMATE_MUT_1"/>
    <property type="match status" value="1"/>
</dbReference>
<dbReference type="CDD" id="cd02185">
    <property type="entry name" value="AroH"/>
    <property type="match status" value="1"/>
</dbReference>
<keyword evidence="2 3" id="KW-0028">Amino-acid biosynthesis</keyword>
<dbReference type="PANTHER" id="PTHR21164:SF0">
    <property type="entry name" value="CHORISMATE MUTASE AROH"/>
    <property type="match status" value="1"/>
</dbReference>
<dbReference type="GO" id="GO:0008652">
    <property type="term" value="P:amino acid biosynthetic process"/>
    <property type="evidence" value="ECO:0007669"/>
    <property type="project" value="UniProtKB-UniRule"/>
</dbReference>
<accession>A0A5R9EYI9</accession>
<comment type="catalytic activity">
    <reaction evidence="3">
        <text>chorismate = prephenate</text>
        <dbReference type="Rhea" id="RHEA:13897"/>
        <dbReference type="ChEBI" id="CHEBI:29748"/>
        <dbReference type="ChEBI" id="CHEBI:29934"/>
        <dbReference type="EC" id="5.4.99.5"/>
    </reaction>
</comment>
<evidence type="ECO:0000313" key="4">
    <source>
        <dbReference type="EMBL" id="TLS35911.1"/>
    </source>
</evidence>
<organism evidence="4 5">
    <name type="scientific">Exobacillus caeni</name>
    <dbReference type="NCBI Taxonomy" id="2574798"/>
    <lineage>
        <taxon>Bacteria</taxon>
        <taxon>Bacillati</taxon>
        <taxon>Bacillota</taxon>
        <taxon>Bacilli</taxon>
        <taxon>Bacillales</taxon>
        <taxon>Guptibacillaceae</taxon>
        <taxon>Exobacillus</taxon>
    </lineage>
</organism>
<reference evidence="4 5" key="1">
    <citation type="submission" date="2019-04" db="EMBL/GenBank/DDBJ databases">
        <title>Bacillus caeni sp. nov., a bacterium isolated from mangrove sediment.</title>
        <authorList>
            <person name="Huang H."/>
            <person name="Mo K."/>
            <person name="Hu Y."/>
        </authorList>
    </citation>
    <scope>NUCLEOTIDE SEQUENCE [LARGE SCALE GENOMIC DNA]</scope>
    <source>
        <strain evidence="4 5">HB172195</strain>
    </source>
</reference>
<dbReference type="InterPro" id="IPR035959">
    <property type="entry name" value="RutC-like_sf"/>
</dbReference>
<dbReference type="Gene3D" id="3.30.1330.40">
    <property type="entry name" value="RutC-like"/>
    <property type="match status" value="1"/>
</dbReference>
<dbReference type="NCBIfam" id="TIGR01796">
    <property type="entry name" value="CM_mono_aroH"/>
    <property type="match status" value="1"/>
</dbReference>
<evidence type="ECO:0000256" key="2">
    <source>
        <dbReference type="PIRSR" id="PIRSR005965-1"/>
    </source>
</evidence>
<dbReference type="GO" id="GO:0004106">
    <property type="term" value="F:chorismate mutase activity"/>
    <property type="evidence" value="ECO:0007669"/>
    <property type="project" value="UniProtKB-UniRule"/>
</dbReference>
<dbReference type="Pfam" id="PF07736">
    <property type="entry name" value="CM_1"/>
    <property type="match status" value="1"/>
</dbReference>
<proteinExistence type="predicted"/>
<dbReference type="Proteomes" id="UP000308230">
    <property type="component" value="Unassembled WGS sequence"/>
</dbReference>
<evidence type="ECO:0000313" key="5">
    <source>
        <dbReference type="Proteomes" id="UP000308230"/>
    </source>
</evidence>
<gene>
    <name evidence="4" type="primary">aroH</name>
    <name evidence="4" type="ORF">FCL54_18125</name>
</gene>
<dbReference type="AlphaFoldDB" id="A0A5R9EYI9"/>
<dbReference type="InterPro" id="IPR008243">
    <property type="entry name" value="Chorismate_mutase_AroH"/>
</dbReference>
<feature type="binding site" evidence="2">
    <location>
        <position position="6"/>
    </location>
    <ligand>
        <name>prephenate</name>
        <dbReference type="ChEBI" id="CHEBI:29934"/>
    </ligand>
</feature>
<feature type="binding site" evidence="2">
    <location>
        <position position="89"/>
    </location>
    <ligand>
        <name>prephenate</name>
        <dbReference type="ChEBI" id="CHEBI:29934"/>
    </ligand>
</feature>
<dbReference type="UniPathway" id="UPA00120">
    <property type="reaction ID" value="UER00203"/>
</dbReference>
<keyword evidence="2 3" id="KW-0057">Aromatic amino acid biosynthesis</keyword>
<dbReference type="RefSeq" id="WP_138128348.1">
    <property type="nucleotide sequence ID" value="NZ_SWLG01000015.1"/>
</dbReference>